<accession>A0ABN7V8R0</accession>
<sequence length="119" mass="13338">MSTIQLIDTTNIQATDNQIAQKENSMDLDGLSGHTVKKVKAILPEEIPATTSNESFFARNPLIQKDEKLELPKNPQGTSLPKKTTIPYTDFYGSDFSKIKFSYDNPYIAKTHMLDLMGI</sequence>
<protein>
    <submittedName>
        <fullName evidence="1">29369_t:CDS:1</fullName>
    </submittedName>
</protein>
<evidence type="ECO:0000313" key="2">
    <source>
        <dbReference type="Proteomes" id="UP000789901"/>
    </source>
</evidence>
<dbReference type="Proteomes" id="UP000789901">
    <property type="component" value="Unassembled WGS sequence"/>
</dbReference>
<gene>
    <name evidence="1" type="ORF">GMARGA_LOCUS15772</name>
</gene>
<keyword evidence="2" id="KW-1185">Reference proteome</keyword>
<dbReference type="EMBL" id="CAJVQB010011078">
    <property type="protein sequence ID" value="CAG8745004.1"/>
    <property type="molecule type" value="Genomic_DNA"/>
</dbReference>
<proteinExistence type="predicted"/>
<name>A0ABN7V8R0_GIGMA</name>
<organism evidence="1 2">
    <name type="scientific">Gigaspora margarita</name>
    <dbReference type="NCBI Taxonomy" id="4874"/>
    <lineage>
        <taxon>Eukaryota</taxon>
        <taxon>Fungi</taxon>
        <taxon>Fungi incertae sedis</taxon>
        <taxon>Mucoromycota</taxon>
        <taxon>Glomeromycotina</taxon>
        <taxon>Glomeromycetes</taxon>
        <taxon>Diversisporales</taxon>
        <taxon>Gigasporaceae</taxon>
        <taxon>Gigaspora</taxon>
    </lineage>
</organism>
<comment type="caution">
    <text evidence="1">The sequence shown here is derived from an EMBL/GenBank/DDBJ whole genome shotgun (WGS) entry which is preliminary data.</text>
</comment>
<evidence type="ECO:0000313" key="1">
    <source>
        <dbReference type="EMBL" id="CAG8745004.1"/>
    </source>
</evidence>
<reference evidence="1 2" key="1">
    <citation type="submission" date="2021-06" db="EMBL/GenBank/DDBJ databases">
        <authorList>
            <person name="Kallberg Y."/>
            <person name="Tangrot J."/>
            <person name="Rosling A."/>
        </authorList>
    </citation>
    <scope>NUCLEOTIDE SEQUENCE [LARGE SCALE GENOMIC DNA]</scope>
    <source>
        <strain evidence="1 2">120-4 pot B 10/14</strain>
    </source>
</reference>